<dbReference type="Pfam" id="PF20274">
    <property type="entry name" value="cREC_REC"/>
    <property type="match status" value="1"/>
</dbReference>
<name>A0ABW6M428_9ACTN</name>
<evidence type="ECO:0000313" key="4">
    <source>
        <dbReference type="Proteomes" id="UP001601303"/>
    </source>
</evidence>
<evidence type="ECO:0000259" key="2">
    <source>
        <dbReference type="Pfam" id="PF20274"/>
    </source>
</evidence>
<reference evidence="3 4" key="1">
    <citation type="submission" date="2024-10" db="EMBL/GenBank/DDBJ databases">
        <title>The Natural Products Discovery Center: Release of the First 8490 Sequenced Strains for Exploring Actinobacteria Biosynthetic Diversity.</title>
        <authorList>
            <person name="Kalkreuter E."/>
            <person name="Kautsar S.A."/>
            <person name="Yang D."/>
            <person name="Bader C.D."/>
            <person name="Teijaro C.N."/>
            <person name="Fluegel L."/>
            <person name="Davis C.M."/>
            <person name="Simpson J.R."/>
            <person name="Lauterbach L."/>
            <person name="Steele A.D."/>
            <person name="Gui C."/>
            <person name="Meng S."/>
            <person name="Li G."/>
            <person name="Viehrig K."/>
            <person name="Ye F."/>
            <person name="Su P."/>
            <person name="Kiefer A.F."/>
            <person name="Nichols A."/>
            <person name="Cepeda A.J."/>
            <person name="Yan W."/>
            <person name="Fan B."/>
            <person name="Jiang Y."/>
            <person name="Adhikari A."/>
            <person name="Zheng C.-J."/>
            <person name="Schuster L."/>
            <person name="Cowan T.M."/>
            <person name="Smanski M.J."/>
            <person name="Chevrette M.G."/>
            <person name="De Carvalho L.P.S."/>
            <person name="Shen B."/>
        </authorList>
    </citation>
    <scope>NUCLEOTIDE SEQUENCE [LARGE SCALE GENOMIC DNA]</scope>
    <source>
        <strain evidence="3 4">NPDC006488</strain>
    </source>
</reference>
<dbReference type="Proteomes" id="UP001601303">
    <property type="component" value="Unassembled WGS sequence"/>
</dbReference>
<keyword evidence="4" id="KW-1185">Reference proteome</keyword>
<feature type="domain" description="Cyclic-phosphate processing Receiver" evidence="2">
    <location>
        <begin position="29"/>
        <end position="116"/>
    </location>
</feature>
<evidence type="ECO:0000256" key="1">
    <source>
        <dbReference type="SAM" id="MobiDB-lite"/>
    </source>
</evidence>
<gene>
    <name evidence="3" type="ORF">ACFYNQ_20150</name>
</gene>
<protein>
    <submittedName>
        <fullName evidence="3">Cyclic-phosphate processing receiver domain-containing protein</fullName>
    </submittedName>
</protein>
<sequence length="128" mass="14364">MDDETRFHPTDRDDGPVKEDPPAHTPVILGIDDLRPLPRATRIARTSSEGIQLLQEHRGIFIDELWVDHDLGGDDTILPVVALLEEAAFNDRPFHIGTVFVHSANPIGAETVVRSLSHWRYNVRRATA</sequence>
<accession>A0ABW6M428</accession>
<feature type="compositionally biased region" description="Basic and acidic residues" evidence="1">
    <location>
        <begin position="1"/>
        <end position="22"/>
    </location>
</feature>
<evidence type="ECO:0000313" key="3">
    <source>
        <dbReference type="EMBL" id="MFE9600870.1"/>
    </source>
</evidence>
<dbReference type="EMBL" id="JBIAHM010000007">
    <property type="protein sequence ID" value="MFE9600870.1"/>
    <property type="molecule type" value="Genomic_DNA"/>
</dbReference>
<feature type="region of interest" description="Disordered" evidence="1">
    <location>
        <begin position="1"/>
        <end position="29"/>
    </location>
</feature>
<dbReference type="InterPro" id="IPR046909">
    <property type="entry name" value="cREC_REC"/>
</dbReference>
<organism evidence="3 4">
    <name type="scientific">Streptomyces hokutonensis</name>
    <dbReference type="NCBI Taxonomy" id="1306990"/>
    <lineage>
        <taxon>Bacteria</taxon>
        <taxon>Bacillati</taxon>
        <taxon>Actinomycetota</taxon>
        <taxon>Actinomycetes</taxon>
        <taxon>Kitasatosporales</taxon>
        <taxon>Streptomycetaceae</taxon>
        <taxon>Streptomyces</taxon>
    </lineage>
</organism>
<comment type="caution">
    <text evidence="3">The sequence shown here is derived from an EMBL/GenBank/DDBJ whole genome shotgun (WGS) entry which is preliminary data.</text>
</comment>
<dbReference type="RefSeq" id="WP_388107677.1">
    <property type="nucleotide sequence ID" value="NZ_JBIAHM010000007.1"/>
</dbReference>
<proteinExistence type="predicted"/>